<evidence type="ECO:0000259" key="1">
    <source>
        <dbReference type="PROSITE" id="PS50994"/>
    </source>
</evidence>
<dbReference type="Gene3D" id="3.30.420.10">
    <property type="entry name" value="Ribonuclease H-like superfamily/Ribonuclease H"/>
    <property type="match status" value="1"/>
</dbReference>
<dbReference type="InterPro" id="IPR001584">
    <property type="entry name" value="Integrase_cat-core"/>
</dbReference>
<dbReference type="InterPro" id="IPR036397">
    <property type="entry name" value="RNaseH_sf"/>
</dbReference>
<dbReference type="GO" id="GO:0015074">
    <property type="term" value="P:DNA integration"/>
    <property type="evidence" value="ECO:0007669"/>
    <property type="project" value="InterPro"/>
</dbReference>
<organism evidence="2 3">
    <name type="scientific">Coemansia biformis</name>
    <dbReference type="NCBI Taxonomy" id="1286918"/>
    <lineage>
        <taxon>Eukaryota</taxon>
        <taxon>Fungi</taxon>
        <taxon>Fungi incertae sedis</taxon>
        <taxon>Zoopagomycota</taxon>
        <taxon>Kickxellomycotina</taxon>
        <taxon>Kickxellomycetes</taxon>
        <taxon>Kickxellales</taxon>
        <taxon>Kickxellaceae</taxon>
        <taxon>Coemansia</taxon>
    </lineage>
</organism>
<feature type="domain" description="Integrase catalytic" evidence="1">
    <location>
        <begin position="1"/>
        <end position="156"/>
    </location>
</feature>
<reference evidence="2" key="1">
    <citation type="submission" date="2022-07" db="EMBL/GenBank/DDBJ databases">
        <title>Phylogenomic reconstructions and comparative analyses of Kickxellomycotina fungi.</title>
        <authorList>
            <person name="Reynolds N.K."/>
            <person name="Stajich J.E."/>
            <person name="Barry K."/>
            <person name="Grigoriev I.V."/>
            <person name="Crous P."/>
            <person name="Smith M.E."/>
        </authorList>
    </citation>
    <scope>NUCLEOTIDE SEQUENCE</scope>
    <source>
        <strain evidence="2">BCRC 34381</strain>
    </source>
</reference>
<comment type="caution">
    <text evidence="2">The sequence shown here is derived from an EMBL/GenBank/DDBJ whole genome shotgun (WGS) entry which is preliminary data.</text>
</comment>
<gene>
    <name evidence="2" type="ORF">LPJ61_002199</name>
</gene>
<dbReference type="AlphaFoldDB" id="A0A9W8CXF3"/>
<dbReference type="Proteomes" id="UP001143981">
    <property type="component" value="Unassembled WGS sequence"/>
</dbReference>
<protein>
    <recommendedName>
        <fullName evidence="1">Integrase catalytic domain-containing protein</fullName>
    </recommendedName>
</protein>
<accession>A0A9W8CXF3</accession>
<dbReference type="InterPro" id="IPR012337">
    <property type="entry name" value="RNaseH-like_sf"/>
</dbReference>
<evidence type="ECO:0000313" key="2">
    <source>
        <dbReference type="EMBL" id="KAJ1732122.1"/>
    </source>
</evidence>
<dbReference type="GO" id="GO:0005634">
    <property type="term" value="C:nucleus"/>
    <property type="evidence" value="ECO:0007669"/>
    <property type="project" value="UniProtKB-ARBA"/>
</dbReference>
<dbReference type="PROSITE" id="PS50994">
    <property type="entry name" value="INTEGRASE"/>
    <property type="match status" value="1"/>
</dbReference>
<sequence length="196" mass="22132">MPHHLYVDLFHVRHWGDEALDALIAVDSASGYMQVYLLLDMTTLSLTAALHDRWFAAHGALHFLTSNNGLQLVLAAFEQFLASHSIHHICTSPYHPQSDLVESTVKKFKTSLQCCWADDPGWVSWTQFILRIIAAYAITCTETMANTPVAVFFGHEATSSNDAFALRPFEGTVPTEEELEEHMFEQVQSHWTMVHT</sequence>
<dbReference type="InterPro" id="IPR050951">
    <property type="entry name" value="Retrovirus_Pol_polyprotein"/>
</dbReference>
<evidence type="ECO:0000313" key="3">
    <source>
        <dbReference type="Proteomes" id="UP001143981"/>
    </source>
</evidence>
<dbReference type="SUPFAM" id="SSF53098">
    <property type="entry name" value="Ribonuclease H-like"/>
    <property type="match status" value="1"/>
</dbReference>
<dbReference type="Pfam" id="PF00665">
    <property type="entry name" value="rve"/>
    <property type="match status" value="1"/>
</dbReference>
<keyword evidence="3" id="KW-1185">Reference proteome</keyword>
<proteinExistence type="predicted"/>
<dbReference type="EMBL" id="JANBOI010000256">
    <property type="protein sequence ID" value="KAJ1732122.1"/>
    <property type="molecule type" value="Genomic_DNA"/>
</dbReference>
<name>A0A9W8CXF3_9FUNG</name>
<dbReference type="OrthoDB" id="6623529at2759"/>
<dbReference type="PANTHER" id="PTHR37984:SF5">
    <property type="entry name" value="PROTEIN NYNRIN-LIKE"/>
    <property type="match status" value="1"/>
</dbReference>
<dbReference type="GO" id="GO:0003676">
    <property type="term" value="F:nucleic acid binding"/>
    <property type="evidence" value="ECO:0007669"/>
    <property type="project" value="InterPro"/>
</dbReference>
<dbReference type="PANTHER" id="PTHR37984">
    <property type="entry name" value="PROTEIN CBG26694"/>
    <property type="match status" value="1"/>
</dbReference>